<proteinExistence type="predicted"/>
<evidence type="ECO:0000313" key="7">
    <source>
        <dbReference type="EMBL" id="MFK4446330.1"/>
    </source>
</evidence>
<keyword evidence="4" id="KW-0804">Transcription</keyword>
<feature type="domain" description="HTH tetR-type" evidence="6">
    <location>
        <begin position="6"/>
        <end position="66"/>
    </location>
</feature>
<sequence>MSETTSTRRDQVVQAAIGVFLRYGYARTTMADIAQAAGLSRPTLYLAFPDKDAIFHAVVDAMVADKLSEIRQRLPRYRGFEKKLRYACEAWGAEGFELVQAHPDAKDMFDLGFASVCNGFSAFGDLLTEIISAPLAESGLGIAAGDLAETIVFAIKGFKEIARDGADMRRMIGVQVAIVAAAIGRKG</sequence>
<gene>
    <name evidence="7" type="ORF">ABH943_006362</name>
</gene>
<keyword evidence="8" id="KW-1185">Reference proteome</keyword>
<dbReference type="SUPFAM" id="SSF46689">
    <property type="entry name" value="Homeodomain-like"/>
    <property type="match status" value="1"/>
</dbReference>
<dbReference type="PROSITE" id="PS50977">
    <property type="entry name" value="HTH_TETR_2"/>
    <property type="match status" value="1"/>
</dbReference>
<dbReference type="RefSeq" id="WP_404611248.1">
    <property type="nucleotide sequence ID" value="NZ_JBIYDN010000025.1"/>
</dbReference>
<dbReference type="InterPro" id="IPR023772">
    <property type="entry name" value="DNA-bd_HTH_TetR-type_CS"/>
</dbReference>
<name>A0ABW8MRH5_9BURK</name>
<dbReference type="PANTHER" id="PTHR47506:SF1">
    <property type="entry name" value="HTH-TYPE TRANSCRIPTIONAL REGULATOR YJDC"/>
    <property type="match status" value="1"/>
</dbReference>
<dbReference type="Gene3D" id="1.10.357.10">
    <property type="entry name" value="Tetracycline Repressor, domain 2"/>
    <property type="match status" value="1"/>
</dbReference>
<keyword evidence="2" id="KW-0805">Transcription regulation</keyword>
<dbReference type="PRINTS" id="PR00455">
    <property type="entry name" value="HTHTETR"/>
</dbReference>
<organism evidence="7 8">
    <name type="scientific">Caballeronia udeis</name>
    <dbReference type="NCBI Taxonomy" id="1232866"/>
    <lineage>
        <taxon>Bacteria</taxon>
        <taxon>Pseudomonadati</taxon>
        <taxon>Pseudomonadota</taxon>
        <taxon>Betaproteobacteria</taxon>
        <taxon>Burkholderiales</taxon>
        <taxon>Burkholderiaceae</taxon>
        <taxon>Caballeronia</taxon>
    </lineage>
</organism>
<reference evidence="7 8" key="1">
    <citation type="submission" date="2024-10" db="EMBL/GenBank/DDBJ databases">
        <authorList>
            <person name="Deangelis K."/>
            <person name="Huntemann M."/>
            <person name="Clum A."/>
            <person name="Wang J."/>
            <person name="Palaniappan K."/>
            <person name="Ritter S."/>
            <person name="Chen I.-M."/>
            <person name="Stamatis D."/>
            <person name="Reddy T."/>
            <person name="O'Malley R."/>
            <person name="Daum C."/>
            <person name="Ng V."/>
            <person name="Ivanova N."/>
            <person name="Kyrpides N."/>
            <person name="Woyke T."/>
        </authorList>
    </citation>
    <scope>NUCLEOTIDE SEQUENCE [LARGE SCALE GENOMIC DNA]</scope>
    <source>
        <strain evidence="7 8">GAS97</strain>
    </source>
</reference>
<evidence type="ECO:0000256" key="4">
    <source>
        <dbReference type="ARBA" id="ARBA00023163"/>
    </source>
</evidence>
<dbReference type="InterPro" id="IPR009057">
    <property type="entry name" value="Homeodomain-like_sf"/>
</dbReference>
<evidence type="ECO:0000256" key="5">
    <source>
        <dbReference type="PROSITE-ProRule" id="PRU00335"/>
    </source>
</evidence>
<evidence type="ECO:0000256" key="2">
    <source>
        <dbReference type="ARBA" id="ARBA00023015"/>
    </source>
</evidence>
<keyword evidence="1" id="KW-0678">Repressor</keyword>
<comment type="caution">
    <text evidence="7">The sequence shown here is derived from an EMBL/GenBank/DDBJ whole genome shotgun (WGS) entry which is preliminary data.</text>
</comment>
<accession>A0ABW8MRH5</accession>
<dbReference type="Pfam" id="PF00440">
    <property type="entry name" value="TetR_N"/>
    <property type="match status" value="1"/>
</dbReference>
<dbReference type="PROSITE" id="PS01081">
    <property type="entry name" value="HTH_TETR_1"/>
    <property type="match status" value="1"/>
</dbReference>
<dbReference type="EMBL" id="JBIYDN010000025">
    <property type="protein sequence ID" value="MFK4446330.1"/>
    <property type="molecule type" value="Genomic_DNA"/>
</dbReference>
<evidence type="ECO:0000256" key="3">
    <source>
        <dbReference type="ARBA" id="ARBA00023125"/>
    </source>
</evidence>
<evidence type="ECO:0000313" key="8">
    <source>
        <dbReference type="Proteomes" id="UP001620514"/>
    </source>
</evidence>
<dbReference type="InterPro" id="IPR001647">
    <property type="entry name" value="HTH_TetR"/>
</dbReference>
<dbReference type="Proteomes" id="UP001620514">
    <property type="component" value="Unassembled WGS sequence"/>
</dbReference>
<keyword evidence="3 5" id="KW-0238">DNA-binding</keyword>
<dbReference type="PANTHER" id="PTHR47506">
    <property type="entry name" value="TRANSCRIPTIONAL REGULATORY PROTEIN"/>
    <property type="match status" value="1"/>
</dbReference>
<reference evidence="7 8" key="2">
    <citation type="submission" date="2024-11" db="EMBL/GenBank/DDBJ databases">
        <title>Using genomics to understand microbial adaptation to soil warming.</title>
        <authorList>
            <person name="Deangelis K.M. PhD."/>
        </authorList>
    </citation>
    <scope>NUCLEOTIDE SEQUENCE [LARGE SCALE GENOMIC DNA]</scope>
    <source>
        <strain evidence="7 8">GAS97</strain>
    </source>
</reference>
<protein>
    <submittedName>
        <fullName evidence="7">AcrR family transcriptional regulator</fullName>
    </submittedName>
</protein>
<evidence type="ECO:0000259" key="6">
    <source>
        <dbReference type="PROSITE" id="PS50977"/>
    </source>
</evidence>
<feature type="DNA-binding region" description="H-T-H motif" evidence="5">
    <location>
        <begin position="29"/>
        <end position="48"/>
    </location>
</feature>
<evidence type="ECO:0000256" key="1">
    <source>
        <dbReference type="ARBA" id="ARBA00022491"/>
    </source>
</evidence>